<dbReference type="RefSeq" id="XP_015511053.2">
    <property type="nucleotide sequence ID" value="XM_015655567.2"/>
</dbReference>
<dbReference type="InterPro" id="IPR019153">
    <property type="entry name" value="DDRGK_dom-contain"/>
</dbReference>
<dbReference type="FunCoup" id="A0A6J0BBH0">
    <property type="interactions" value="561"/>
</dbReference>
<feature type="compositionally biased region" description="Basic and acidic residues" evidence="11">
    <location>
        <begin position="67"/>
        <end position="79"/>
    </location>
</feature>
<dbReference type="InterPro" id="IPR036388">
    <property type="entry name" value="WH-like_DNA-bd_sf"/>
</dbReference>
<keyword evidence="7" id="KW-1133">Transmembrane helix</keyword>
<dbReference type="PANTHER" id="PTHR48176:SF1">
    <property type="entry name" value="DDRGK DOMAIN-CONTAINING PROTEIN 1"/>
    <property type="match status" value="1"/>
</dbReference>
<keyword evidence="4" id="KW-0812">Transmembrane</keyword>
<dbReference type="InParanoid" id="A0A6J0BBH0"/>
<dbReference type="Pfam" id="PF09756">
    <property type="entry name" value="DDRGK"/>
    <property type="match status" value="1"/>
</dbReference>
<gene>
    <name evidence="13" type="primary">LOC107217881</name>
</gene>
<comment type="similarity">
    <text evidence="2">Belongs to the DDRGK1 family.</text>
</comment>
<reference evidence="13" key="1">
    <citation type="submission" date="2025-08" db="UniProtKB">
        <authorList>
            <consortium name="RefSeq"/>
        </authorList>
    </citation>
    <scope>IDENTIFICATION</scope>
    <source>
        <tissue evidence="13">Thorax and Abdomen</tissue>
    </source>
</reference>
<comment type="function">
    <text evidence="9">Substrate adapter for ufmylation, the covalent attachment of the ubiquitin-like modifier UFM1 to substrate proteins. Required for ufmylation of Atg9; protects the nervous system during aging, possibly by stabilizing Atg9 and supporting its function.</text>
</comment>
<evidence type="ECO:0000256" key="10">
    <source>
        <dbReference type="ARBA" id="ARBA00049687"/>
    </source>
</evidence>
<evidence type="ECO:0000256" key="5">
    <source>
        <dbReference type="ARBA" id="ARBA00022786"/>
    </source>
</evidence>
<dbReference type="InterPro" id="IPR050899">
    <property type="entry name" value="DDRGK_domain-containing"/>
</dbReference>
<protein>
    <recommendedName>
        <fullName evidence="3">DDRGK domain-containing protein 1</fullName>
    </recommendedName>
</protein>
<feature type="region of interest" description="Disordered" evidence="11">
    <location>
        <begin position="30"/>
        <end position="158"/>
    </location>
</feature>
<dbReference type="SMART" id="SM01128">
    <property type="entry name" value="DDRGK"/>
    <property type="match status" value="1"/>
</dbReference>
<dbReference type="InterPro" id="IPR036390">
    <property type="entry name" value="WH_DNA-bd_sf"/>
</dbReference>
<name>A0A6J0BBH0_NEOLC</name>
<evidence type="ECO:0000256" key="9">
    <source>
        <dbReference type="ARBA" id="ARBA00049608"/>
    </source>
</evidence>
<keyword evidence="5" id="KW-0833">Ubl conjugation pathway</keyword>
<evidence type="ECO:0000256" key="4">
    <source>
        <dbReference type="ARBA" id="ARBA00022692"/>
    </source>
</evidence>
<evidence type="ECO:0000256" key="8">
    <source>
        <dbReference type="ARBA" id="ARBA00023136"/>
    </source>
</evidence>
<keyword evidence="6" id="KW-0256">Endoplasmic reticulum</keyword>
<dbReference type="PANTHER" id="PTHR48176">
    <property type="entry name" value="DDRGK DOMAIN-CONTAINING PROTEIN 1"/>
    <property type="match status" value="1"/>
</dbReference>
<evidence type="ECO:0000256" key="7">
    <source>
        <dbReference type="ARBA" id="ARBA00022989"/>
    </source>
</evidence>
<dbReference type="GO" id="GO:0005789">
    <property type="term" value="C:endoplasmic reticulum membrane"/>
    <property type="evidence" value="ECO:0007669"/>
    <property type="project" value="UniProtKB-SubCell"/>
</dbReference>
<keyword evidence="8" id="KW-0472">Membrane</keyword>
<evidence type="ECO:0000256" key="11">
    <source>
        <dbReference type="SAM" id="MobiDB-lite"/>
    </source>
</evidence>
<evidence type="ECO:0000256" key="2">
    <source>
        <dbReference type="ARBA" id="ARBA00009829"/>
    </source>
</evidence>
<sequence>MDVLLLVTVVTGLVVLLIILALFSRKKADTPEADVRGRGAQAHRQQPRRAAGVRNARQRMRGNAAAEARRGNESDHSNDANDENEDGNMDLADSKLGAKKRAKLEAKAEKKLQREAAEREREERRKRDQLLQEERDKQSEKERMEEAKLEEAEKKAREEKERREYEEYMKMKEAFSVEEEGYEDGENTEEENLLTKFIDYIKVNKVVVLEDLAAHFRMKTVSVIERIQNLQADGNLTGVVDDRGKFIYISTGELEAVAKFIRQRGRVSITELAENSNILINLNPSQTNSVST</sequence>
<dbReference type="Gene3D" id="1.10.10.10">
    <property type="entry name" value="Winged helix-like DNA-binding domain superfamily/Winged helix DNA-binding domain"/>
    <property type="match status" value="1"/>
</dbReference>
<evidence type="ECO:0000313" key="12">
    <source>
        <dbReference type="Proteomes" id="UP000829291"/>
    </source>
</evidence>
<feature type="compositionally biased region" description="Basic and acidic residues" evidence="11">
    <location>
        <begin position="103"/>
        <end position="158"/>
    </location>
</feature>
<proteinExistence type="inferred from homology"/>
<keyword evidence="12" id="KW-1185">Reference proteome</keyword>
<dbReference type="SUPFAM" id="SSF46785">
    <property type="entry name" value="Winged helix' DNA-binding domain"/>
    <property type="match status" value="1"/>
</dbReference>
<dbReference type="Proteomes" id="UP000829291">
    <property type="component" value="Chromosome 6"/>
</dbReference>
<dbReference type="AlphaFoldDB" id="A0A6J0BBH0"/>
<evidence type="ECO:0000256" key="3">
    <source>
        <dbReference type="ARBA" id="ARBA00018218"/>
    </source>
</evidence>
<dbReference type="GeneID" id="107217881"/>
<accession>A0A6J0BBH0</accession>
<feature type="compositionally biased region" description="Low complexity" evidence="11">
    <location>
        <begin position="38"/>
        <end position="52"/>
    </location>
</feature>
<evidence type="ECO:0000256" key="6">
    <source>
        <dbReference type="ARBA" id="ARBA00022824"/>
    </source>
</evidence>
<comment type="subunit">
    <text evidence="10">Interacts with Atg9; the interaction is transient.</text>
</comment>
<dbReference type="GO" id="GO:0044389">
    <property type="term" value="F:ubiquitin-like protein ligase binding"/>
    <property type="evidence" value="ECO:0007669"/>
    <property type="project" value="TreeGrafter"/>
</dbReference>
<organism evidence="13">
    <name type="scientific">Neodiprion lecontei</name>
    <name type="common">Redheaded pine sawfly</name>
    <dbReference type="NCBI Taxonomy" id="441921"/>
    <lineage>
        <taxon>Eukaryota</taxon>
        <taxon>Metazoa</taxon>
        <taxon>Ecdysozoa</taxon>
        <taxon>Arthropoda</taxon>
        <taxon>Hexapoda</taxon>
        <taxon>Insecta</taxon>
        <taxon>Pterygota</taxon>
        <taxon>Neoptera</taxon>
        <taxon>Endopterygota</taxon>
        <taxon>Hymenoptera</taxon>
        <taxon>Tenthredinoidea</taxon>
        <taxon>Diprionidae</taxon>
        <taxon>Diprioninae</taxon>
        <taxon>Neodiprion</taxon>
    </lineage>
</organism>
<comment type="subcellular location">
    <subcellularLocation>
        <location evidence="1">Endoplasmic reticulum membrane</location>
        <topology evidence="1">Single-pass membrane protein</topology>
    </subcellularLocation>
</comment>
<dbReference type="OrthoDB" id="2285710at2759"/>
<evidence type="ECO:0000256" key="1">
    <source>
        <dbReference type="ARBA" id="ARBA00004389"/>
    </source>
</evidence>
<evidence type="ECO:0000313" key="13">
    <source>
        <dbReference type="RefSeq" id="XP_015511053.2"/>
    </source>
</evidence>
<dbReference type="KEGG" id="nlo:107217881"/>